<dbReference type="InterPro" id="IPR005158">
    <property type="entry name" value="BTAD"/>
</dbReference>
<evidence type="ECO:0000256" key="5">
    <source>
        <dbReference type="PROSITE-ProRule" id="PRU00169"/>
    </source>
</evidence>
<evidence type="ECO:0000256" key="3">
    <source>
        <dbReference type="ARBA" id="ARBA00023125"/>
    </source>
</evidence>
<dbReference type="SUPFAM" id="SSF52172">
    <property type="entry name" value="CheY-like"/>
    <property type="match status" value="1"/>
</dbReference>
<gene>
    <name evidence="7" type="ORF">Q5Y73_14340</name>
</gene>
<keyword evidence="8" id="KW-1185">Reference proteome</keyword>
<dbReference type="InterPro" id="IPR001789">
    <property type="entry name" value="Sig_transdc_resp-reg_receiver"/>
</dbReference>
<evidence type="ECO:0000256" key="1">
    <source>
        <dbReference type="ARBA" id="ARBA00023012"/>
    </source>
</evidence>
<dbReference type="Pfam" id="PF03704">
    <property type="entry name" value="BTAD"/>
    <property type="match status" value="1"/>
</dbReference>
<dbReference type="Gene3D" id="3.40.50.2300">
    <property type="match status" value="1"/>
</dbReference>
<protein>
    <submittedName>
        <fullName evidence="7">Response regulator</fullName>
    </submittedName>
</protein>
<dbReference type="SMART" id="SM00448">
    <property type="entry name" value="REC"/>
    <property type="match status" value="1"/>
</dbReference>
<keyword evidence="2" id="KW-0805">Transcription regulation</keyword>
<accession>A0ABT9J1D6</accession>
<keyword evidence="1" id="KW-0902">Two-component regulatory system</keyword>
<dbReference type="Gene3D" id="1.10.10.10">
    <property type="entry name" value="Winged helix-like DNA-binding domain superfamily/Winged helix DNA-binding domain"/>
    <property type="match status" value="1"/>
</dbReference>
<dbReference type="PANTHER" id="PTHR35807">
    <property type="entry name" value="TRANSCRIPTIONAL REGULATOR REDD-RELATED"/>
    <property type="match status" value="1"/>
</dbReference>
<reference evidence="7 8" key="1">
    <citation type="submission" date="2023-08" db="EMBL/GenBank/DDBJ databases">
        <authorList>
            <person name="Park J.-S."/>
        </authorList>
    </citation>
    <scope>NUCLEOTIDE SEQUENCE [LARGE SCALE GENOMIC DNA]</scope>
    <source>
        <strain evidence="7 8">2205SS18-9</strain>
    </source>
</reference>
<dbReference type="InterPro" id="IPR036388">
    <property type="entry name" value="WH-like_DNA-bd_sf"/>
</dbReference>
<dbReference type="SUPFAM" id="SSF48452">
    <property type="entry name" value="TPR-like"/>
    <property type="match status" value="1"/>
</dbReference>
<dbReference type="SUPFAM" id="SSF46894">
    <property type="entry name" value="C-terminal effector domain of the bipartite response regulators"/>
    <property type="match status" value="1"/>
</dbReference>
<dbReference type="EMBL" id="JAVAMP010000007">
    <property type="protein sequence ID" value="MDP5275293.1"/>
    <property type="molecule type" value="Genomic_DNA"/>
</dbReference>
<dbReference type="InterPro" id="IPR016032">
    <property type="entry name" value="Sig_transdc_resp-reg_C-effctor"/>
</dbReference>
<keyword evidence="3" id="KW-0238">DNA-binding</keyword>
<dbReference type="RefSeq" id="WP_305992605.1">
    <property type="nucleotide sequence ID" value="NZ_JAVAMP010000007.1"/>
</dbReference>
<evidence type="ECO:0000256" key="4">
    <source>
        <dbReference type="ARBA" id="ARBA00023163"/>
    </source>
</evidence>
<organism evidence="7 8">
    <name type="scientific">Chengkuizengella axinellae</name>
    <dbReference type="NCBI Taxonomy" id="3064388"/>
    <lineage>
        <taxon>Bacteria</taxon>
        <taxon>Bacillati</taxon>
        <taxon>Bacillota</taxon>
        <taxon>Bacilli</taxon>
        <taxon>Bacillales</taxon>
        <taxon>Paenibacillaceae</taxon>
        <taxon>Chengkuizengella</taxon>
    </lineage>
</organism>
<dbReference type="PANTHER" id="PTHR35807:SF2">
    <property type="entry name" value="TRANSCRIPTIONAL ACTIVATOR DOMAIN"/>
    <property type="match status" value="1"/>
</dbReference>
<evidence type="ECO:0000256" key="2">
    <source>
        <dbReference type="ARBA" id="ARBA00023015"/>
    </source>
</evidence>
<dbReference type="Pfam" id="PF00072">
    <property type="entry name" value="Response_reg"/>
    <property type="match status" value="1"/>
</dbReference>
<dbReference type="Proteomes" id="UP001231941">
    <property type="component" value="Unassembled WGS sequence"/>
</dbReference>
<dbReference type="Gene3D" id="1.25.40.10">
    <property type="entry name" value="Tetratricopeptide repeat domain"/>
    <property type="match status" value="1"/>
</dbReference>
<keyword evidence="4" id="KW-0804">Transcription</keyword>
<dbReference type="PROSITE" id="PS50110">
    <property type="entry name" value="RESPONSE_REGULATORY"/>
    <property type="match status" value="1"/>
</dbReference>
<dbReference type="InterPro" id="IPR011006">
    <property type="entry name" value="CheY-like_superfamily"/>
</dbReference>
<evidence type="ECO:0000313" key="7">
    <source>
        <dbReference type="EMBL" id="MDP5275293.1"/>
    </source>
</evidence>
<dbReference type="InterPro" id="IPR011990">
    <property type="entry name" value="TPR-like_helical_dom_sf"/>
</dbReference>
<comment type="caution">
    <text evidence="7">The sequence shown here is derived from an EMBL/GenBank/DDBJ whole genome shotgun (WGS) entry which is preliminary data.</text>
</comment>
<dbReference type="InterPro" id="IPR051677">
    <property type="entry name" value="AfsR-DnrI-RedD_regulator"/>
</dbReference>
<evidence type="ECO:0000313" key="8">
    <source>
        <dbReference type="Proteomes" id="UP001231941"/>
    </source>
</evidence>
<proteinExistence type="predicted"/>
<keyword evidence="5" id="KW-0597">Phosphoprotein</keyword>
<feature type="modified residue" description="4-aspartylphosphate" evidence="5">
    <location>
        <position position="54"/>
    </location>
</feature>
<evidence type="ECO:0000259" key="6">
    <source>
        <dbReference type="PROSITE" id="PS50110"/>
    </source>
</evidence>
<sequence length="375" mass="44330">MLKVMIVEDEKPILELIEMLINKNQQLSIIGSFVNPIEALKEFPLLKPDVVFLDIEMPKMTGLQLAEKMLEINENIQIVFLTAYRQYALDAFKVHAVDYIMKPIRPNSIDRITDRLMKIHELLSFKTELKETHFVSLKCLGTFEVRNNDNKTLVKWPTKKTEELFSYLLMHHDQIVTKWKLIDLFWAELEESRAIQNLYNTIYRIKKVVKENNLLIQIEKTTEGYSLKKDQSIIFDVEVLRKYIQQHLKVTKRNVDESEGVFSLYKGTLFGSKDCLWGLNYRVEMTEHYTKLARNLVLYYLENNQTDQAVIKLNQYLSIYPLNEEMNLLLLKLYSTYYAETNHLNDHYQHFKKLLNDELGIQPPLEAQKMIRGIV</sequence>
<name>A0ABT9J1D6_9BACL</name>
<feature type="domain" description="Response regulatory" evidence="6">
    <location>
        <begin position="3"/>
        <end position="117"/>
    </location>
</feature>